<comment type="caution">
    <text evidence="14">The sequence shown here is derived from an EMBL/GenBank/DDBJ whole genome shotgun (WGS) entry which is preliminary data.</text>
</comment>
<evidence type="ECO:0000256" key="3">
    <source>
        <dbReference type="ARBA" id="ARBA00004496"/>
    </source>
</evidence>
<name>A0A368L1L1_9BURK</name>
<dbReference type="Pfam" id="PF01510">
    <property type="entry name" value="Amidase_2"/>
    <property type="match status" value="1"/>
</dbReference>
<comment type="catalytic activity">
    <reaction evidence="1">
        <text>Hydrolyzes the link between N-acetylmuramoyl residues and L-amino acid residues in certain cell-wall glycopeptides.</text>
        <dbReference type="EC" id="3.5.1.28"/>
    </reaction>
</comment>
<keyword evidence="6" id="KW-0963">Cytoplasm</keyword>
<dbReference type="GO" id="GO:0005737">
    <property type="term" value="C:cytoplasm"/>
    <property type="evidence" value="ECO:0007669"/>
    <property type="project" value="UniProtKB-SubCell"/>
</dbReference>
<dbReference type="GO" id="GO:0071555">
    <property type="term" value="P:cell wall organization"/>
    <property type="evidence" value="ECO:0007669"/>
    <property type="project" value="UniProtKB-KW"/>
</dbReference>
<dbReference type="PANTHER" id="PTHR30417">
    <property type="entry name" value="N-ACETYLMURAMOYL-L-ALANINE AMIDASE AMID"/>
    <property type="match status" value="1"/>
</dbReference>
<dbReference type="OrthoDB" id="9794842at2"/>
<evidence type="ECO:0000259" key="13">
    <source>
        <dbReference type="SMART" id="SM00644"/>
    </source>
</evidence>
<keyword evidence="15" id="KW-1185">Reference proteome</keyword>
<accession>A0A368L1L1</accession>
<feature type="domain" description="N-acetylmuramoyl-L-alanine amidase" evidence="13">
    <location>
        <begin position="30"/>
        <end position="179"/>
    </location>
</feature>
<dbReference type="EMBL" id="QPGB01000003">
    <property type="protein sequence ID" value="RCS57449.1"/>
    <property type="molecule type" value="Genomic_DNA"/>
</dbReference>
<dbReference type="InterPro" id="IPR002502">
    <property type="entry name" value="Amidase_domain"/>
</dbReference>
<keyword evidence="8" id="KW-0378">Hydrolase</keyword>
<evidence type="ECO:0000256" key="12">
    <source>
        <dbReference type="ARBA" id="ARBA00042615"/>
    </source>
</evidence>
<gene>
    <name evidence="14" type="ORF">DU000_08300</name>
</gene>
<dbReference type="SUPFAM" id="SSF55846">
    <property type="entry name" value="N-acetylmuramoyl-L-alanine amidase-like"/>
    <property type="match status" value="1"/>
</dbReference>
<evidence type="ECO:0000256" key="4">
    <source>
        <dbReference type="ARBA" id="ARBA00007553"/>
    </source>
</evidence>
<protein>
    <recommendedName>
        <fullName evidence="11">1,6-anhydro-N-acetylmuramyl-L-alanine amidase AmpD</fullName>
        <ecNumber evidence="5">3.5.1.28</ecNumber>
    </recommendedName>
    <alternativeName>
        <fullName evidence="12">N-acetylmuramoyl-L-alanine amidase</fullName>
    </alternativeName>
</protein>
<comment type="similarity">
    <text evidence="4">Belongs to the N-acetylmuramoyl-L-alanine amidase 2 family.</text>
</comment>
<dbReference type="AlphaFoldDB" id="A0A368L1L1"/>
<evidence type="ECO:0000256" key="10">
    <source>
        <dbReference type="ARBA" id="ARBA00023316"/>
    </source>
</evidence>
<dbReference type="EC" id="3.5.1.28" evidence="5"/>
<keyword evidence="9" id="KW-0862">Zinc</keyword>
<dbReference type="SMART" id="SM00644">
    <property type="entry name" value="Ami_2"/>
    <property type="match status" value="1"/>
</dbReference>
<comment type="subcellular location">
    <subcellularLocation>
        <location evidence="3">Cytoplasm</location>
    </subcellularLocation>
</comment>
<evidence type="ECO:0000256" key="11">
    <source>
        <dbReference type="ARBA" id="ARBA00039257"/>
    </source>
</evidence>
<dbReference type="PANTHER" id="PTHR30417:SF4">
    <property type="entry name" value="1,6-ANHYDRO-N-ACETYLMURAMYL-L-ALANINE AMIDASE AMPD"/>
    <property type="match status" value="1"/>
</dbReference>
<dbReference type="Gene3D" id="3.40.80.10">
    <property type="entry name" value="Peptidoglycan recognition protein-like"/>
    <property type="match status" value="1"/>
</dbReference>
<keyword evidence="7" id="KW-0479">Metal-binding</keyword>
<evidence type="ECO:0000256" key="6">
    <source>
        <dbReference type="ARBA" id="ARBA00022490"/>
    </source>
</evidence>
<evidence type="ECO:0000256" key="7">
    <source>
        <dbReference type="ARBA" id="ARBA00022723"/>
    </source>
</evidence>
<proteinExistence type="inferred from homology"/>
<evidence type="ECO:0000256" key="5">
    <source>
        <dbReference type="ARBA" id="ARBA00011901"/>
    </source>
</evidence>
<organism evidence="14 15">
    <name type="scientific">Parvibium lacunae</name>
    <dbReference type="NCBI Taxonomy" id="1888893"/>
    <lineage>
        <taxon>Bacteria</taxon>
        <taxon>Pseudomonadati</taxon>
        <taxon>Pseudomonadota</taxon>
        <taxon>Betaproteobacteria</taxon>
        <taxon>Burkholderiales</taxon>
        <taxon>Alcaligenaceae</taxon>
        <taxon>Parvibium</taxon>
    </lineage>
</organism>
<dbReference type="GO" id="GO:0009253">
    <property type="term" value="P:peptidoglycan catabolic process"/>
    <property type="evidence" value="ECO:0007669"/>
    <property type="project" value="InterPro"/>
</dbReference>
<evidence type="ECO:0000256" key="9">
    <source>
        <dbReference type="ARBA" id="ARBA00022833"/>
    </source>
</evidence>
<dbReference type="GO" id="GO:0009254">
    <property type="term" value="P:peptidoglycan turnover"/>
    <property type="evidence" value="ECO:0007669"/>
    <property type="project" value="TreeGrafter"/>
</dbReference>
<dbReference type="GO" id="GO:0046872">
    <property type="term" value="F:metal ion binding"/>
    <property type="evidence" value="ECO:0007669"/>
    <property type="project" value="UniProtKB-KW"/>
</dbReference>
<evidence type="ECO:0000313" key="14">
    <source>
        <dbReference type="EMBL" id="RCS57449.1"/>
    </source>
</evidence>
<evidence type="ECO:0000256" key="1">
    <source>
        <dbReference type="ARBA" id="ARBA00001561"/>
    </source>
</evidence>
<comment type="cofactor">
    <cofactor evidence="2">
        <name>Zn(2+)</name>
        <dbReference type="ChEBI" id="CHEBI:29105"/>
    </cofactor>
</comment>
<evidence type="ECO:0000256" key="8">
    <source>
        <dbReference type="ARBA" id="ARBA00022801"/>
    </source>
</evidence>
<sequence length="208" mass="23252">MNTATTFTGSAIDWDPTSPGWLFGVERHHSPNHDARPVGMLPELVVIHHISLPPNEYGGPGIGALFMNQLDPTAHPYYAEIAGLRVSAHFVIRRHGQLAQYVSTEQRAWHAGVSEFLGRTRCNDFSLGIELEGSDNDPFTDAQYIQLIHLLRLLQQRYPSLQWIAGHADIAPGRKTDPGVYFEWDRVLQACDFTAPHHVQLPHSSSSQ</sequence>
<evidence type="ECO:0000256" key="2">
    <source>
        <dbReference type="ARBA" id="ARBA00001947"/>
    </source>
</evidence>
<dbReference type="Proteomes" id="UP000252357">
    <property type="component" value="Unassembled WGS sequence"/>
</dbReference>
<dbReference type="GO" id="GO:0008745">
    <property type="term" value="F:N-acetylmuramoyl-L-alanine amidase activity"/>
    <property type="evidence" value="ECO:0007669"/>
    <property type="project" value="UniProtKB-EC"/>
</dbReference>
<dbReference type="InterPro" id="IPR036505">
    <property type="entry name" value="Amidase/PGRP_sf"/>
</dbReference>
<dbReference type="InterPro" id="IPR051206">
    <property type="entry name" value="NAMLAA_amidase_2"/>
</dbReference>
<dbReference type="CDD" id="cd06583">
    <property type="entry name" value="PGRP"/>
    <property type="match status" value="1"/>
</dbReference>
<dbReference type="NCBIfam" id="NF008758">
    <property type="entry name" value="PRK11789.1"/>
    <property type="match status" value="1"/>
</dbReference>
<evidence type="ECO:0000313" key="15">
    <source>
        <dbReference type="Proteomes" id="UP000252357"/>
    </source>
</evidence>
<dbReference type="RefSeq" id="WP_114402930.1">
    <property type="nucleotide sequence ID" value="NZ_QPGB01000003.1"/>
</dbReference>
<keyword evidence="10" id="KW-0961">Cell wall biogenesis/degradation</keyword>
<reference evidence="14 15" key="1">
    <citation type="journal article" date="2018" name="Int. J. Syst. Evol. Microbiol.">
        <title>Parvibium lacunae gen. nov., sp. nov., a new member of the family Alcaligenaceae isolated from a freshwater pond.</title>
        <authorList>
            <person name="Chen W.M."/>
            <person name="Xie P.B."/>
            <person name="Hsu M.Y."/>
            <person name="Sheu S.Y."/>
        </authorList>
    </citation>
    <scope>NUCLEOTIDE SEQUENCE [LARGE SCALE GENOMIC DNA]</scope>
    <source>
        <strain evidence="14 15">KMB9</strain>
    </source>
</reference>